<dbReference type="OrthoDB" id="47802at2759"/>
<accession>A0A3P7IQK6</accession>
<organism evidence="1 2">
    <name type="scientific">Strongylus vulgaris</name>
    <name type="common">Blood worm</name>
    <dbReference type="NCBI Taxonomy" id="40348"/>
    <lineage>
        <taxon>Eukaryota</taxon>
        <taxon>Metazoa</taxon>
        <taxon>Ecdysozoa</taxon>
        <taxon>Nematoda</taxon>
        <taxon>Chromadorea</taxon>
        <taxon>Rhabditida</taxon>
        <taxon>Rhabditina</taxon>
        <taxon>Rhabditomorpha</taxon>
        <taxon>Strongyloidea</taxon>
        <taxon>Strongylidae</taxon>
        <taxon>Strongylus</taxon>
    </lineage>
</organism>
<proteinExistence type="predicted"/>
<gene>
    <name evidence="1" type="ORF">SVUK_LOCUS2852</name>
</gene>
<reference evidence="1 2" key="1">
    <citation type="submission" date="2018-11" db="EMBL/GenBank/DDBJ databases">
        <authorList>
            <consortium name="Pathogen Informatics"/>
        </authorList>
    </citation>
    <scope>NUCLEOTIDE SEQUENCE [LARGE SCALE GENOMIC DNA]</scope>
</reference>
<protein>
    <submittedName>
        <fullName evidence="1">Uncharacterized protein</fullName>
    </submittedName>
</protein>
<name>A0A3P7IQK6_STRVU</name>
<dbReference type="Proteomes" id="UP000270094">
    <property type="component" value="Unassembled WGS sequence"/>
</dbReference>
<sequence length="163" mass="17945">MSLAVAMQPKASLANGLVETKPVQTDASQKVDQLPEDGHLQLVTDENIVFGDITKFLSVDTYAGGYVYALATFKSEAGEVNRLMRKHPAMDAWLVHNALLSEVAESATLSTDRKQGCIISEEGTRVALFRVQNTMLEEQQPTLLVEASPHRPALQLLSHHHLR</sequence>
<keyword evidence="2" id="KW-1185">Reference proteome</keyword>
<dbReference type="EMBL" id="UYYB01006766">
    <property type="protein sequence ID" value="VDM67854.1"/>
    <property type="molecule type" value="Genomic_DNA"/>
</dbReference>
<dbReference type="AlphaFoldDB" id="A0A3P7IQK6"/>
<evidence type="ECO:0000313" key="2">
    <source>
        <dbReference type="Proteomes" id="UP000270094"/>
    </source>
</evidence>
<evidence type="ECO:0000313" key="1">
    <source>
        <dbReference type="EMBL" id="VDM67854.1"/>
    </source>
</evidence>